<dbReference type="GO" id="GO:0006508">
    <property type="term" value="P:proteolysis"/>
    <property type="evidence" value="ECO:0007669"/>
    <property type="project" value="UniProtKB-KW"/>
</dbReference>
<proteinExistence type="inferred from homology"/>
<protein>
    <recommendedName>
        <fullName evidence="7">Peptidase A1 domain-containing protein</fullName>
    </recommendedName>
</protein>
<dbReference type="AlphaFoldDB" id="A0A978W2A0"/>
<gene>
    <name evidence="8" type="ORF">FEM48_Zijuj01G0163200</name>
</gene>
<dbReference type="CDD" id="cd05476">
    <property type="entry name" value="pepsin_A_like_plant"/>
    <property type="match status" value="1"/>
</dbReference>
<comment type="caution">
    <text evidence="8">The sequence shown here is derived from an EMBL/GenBank/DDBJ whole genome shotgun (WGS) entry which is preliminary data.</text>
</comment>
<keyword evidence="5" id="KW-0325">Glycoprotein</keyword>
<comment type="similarity">
    <text evidence="1">Belongs to the peptidase A1 family.</text>
</comment>
<dbReference type="PANTHER" id="PTHR47967">
    <property type="entry name" value="OS07G0603500 PROTEIN-RELATED"/>
    <property type="match status" value="1"/>
</dbReference>
<evidence type="ECO:0000259" key="7">
    <source>
        <dbReference type="PROSITE" id="PS51767"/>
    </source>
</evidence>
<dbReference type="InterPro" id="IPR051708">
    <property type="entry name" value="Plant_Aspart_Prot_A1"/>
</dbReference>
<organism evidence="8 9">
    <name type="scientific">Ziziphus jujuba var. spinosa</name>
    <dbReference type="NCBI Taxonomy" id="714518"/>
    <lineage>
        <taxon>Eukaryota</taxon>
        <taxon>Viridiplantae</taxon>
        <taxon>Streptophyta</taxon>
        <taxon>Embryophyta</taxon>
        <taxon>Tracheophyta</taxon>
        <taxon>Spermatophyta</taxon>
        <taxon>Magnoliopsida</taxon>
        <taxon>eudicotyledons</taxon>
        <taxon>Gunneridae</taxon>
        <taxon>Pentapetalae</taxon>
        <taxon>rosids</taxon>
        <taxon>fabids</taxon>
        <taxon>Rosales</taxon>
        <taxon>Rhamnaceae</taxon>
        <taxon>Paliureae</taxon>
        <taxon>Ziziphus</taxon>
    </lineage>
</organism>
<accession>A0A978W2A0</accession>
<dbReference type="SUPFAM" id="SSF50630">
    <property type="entry name" value="Acid proteases"/>
    <property type="match status" value="1"/>
</dbReference>
<evidence type="ECO:0000256" key="3">
    <source>
        <dbReference type="ARBA" id="ARBA00022750"/>
    </source>
</evidence>
<dbReference type="InterPro" id="IPR032861">
    <property type="entry name" value="TAXi_N"/>
</dbReference>
<sequence>MASCLFFFLLLATTLTTFTTSRPHVPKPKGLVIKLIHSDHAIVPKYFQPEAKAKLEPTNYYSGPLLFINFQIGQPPVQQFAVMDTGSNLLWVDCAGCRQCRRRAINRAIYDPSHSSTYTSIQCDDQRCIDISANGECSPTGQCFYNKRNYARGSMSSGLIATEQLTFGPIHEGIAEEITVVSGMVFGCSSDSQSLPDSKFNGIFGLSNRSYTISAFGSKFSYCIGDITDKDYGYNLLILGEEANFEGFTTPIDIQYSGHYYLSLQSVTVGNSNTYINPNGMWSKSAVMDTGTSGLWLVSGLYTEFRIKIVAFMEDLGLNSTTDESRKLCYHGNFTTEPVNSQLTNVHTIASLHFANGADLDLEVKSLFYNTNKGTFCLDVNPSITEEVTIIGLRAQQSYNVGYDLIGRMLYLQFRECAALFP</sequence>
<evidence type="ECO:0000256" key="1">
    <source>
        <dbReference type="ARBA" id="ARBA00007447"/>
    </source>
</evidence>
<dbReference type="InterPro" id="IPR034161">
    <property type="entry name" value="Pepsin-like_plant"/>
</dbReference>
<dbReference type="EMBL" id="JAEACU010000001">
    <property type="protein sequence ID" value="KAH7546084.1"/>
    <property type="molecule type" value="Genomic_DNA"/>
</dbReference>
<dbReference type="Proteomes" id="UP000813462">
    <property type="component" value="Unassembled WGS sequence"/>
</dbReference>
<dbReference type="PROSITE" id="PS51767">
    <property type="entry name" value="PEPTIDASE_A1"/>
    <property type="match status" value="1"/>
</dbReference>
<reference evidence="8" key="1">
    <citation type="journal article" date="2021" name="Front. Plant Sci.">
        <title>Chromosome-Scale Genome Assembly for Chinese Sour Jujube and Insights Into Its Genome Evolution and Domestication Signature.</title>
        <authorList>
            <person name="Shen L.-Y."/>
            <person name="Luo H."/>
            <person name="Wang X.-L."/>
            <person name="Wang X.-M."/>
            <person name="Qiu X.-J."/>
            <person name="Liu H."/>
            <person name="Zhou S.-S."/>
            <person name="Jia K.-H."/>
            <person name="Nie S."/>
            <person name="Bao Y.-T."/>
            <person name="Zhang R.-G."/>
            <person name="Yun Q.-Z."/>
            <person name="Chai Y.-H."/>
            <person name="Lu J.-Y."/>
            <person name="Li Y."/>
            <person name="Zhao S.-W."/>
            <person name="Mao J.-F."/>
            <person name="Jia S.-G."/>
            <person name="Mao Y.-M."/>
        </authorList>
    </citation>
    <scope>NUCLEOTIDE SEQUENCE</scope>
    <source>
        <strain evidence="8">AT0</strain>
        <tissue evidence="8">Leaf</tissue>
    </source>
</reference>
<evidence type="ECO:0000256" key="5">
    <source>
        <dbReference type="ARBA" id="ARBA00023180"/>
    </source>
</evidence>
<dbReference type="InterPro" id="IPR032799">
    <property type="entry name" value="TAXi_C"/>
</dbReference>
<dbReference type="Pfam" id="PF14541">
    <property type="entry name" value="TAXi_C"/>
    <property type="match status" value="1"/>
</dbReference>
<keyword evidence="3" id="KW-0064">Aspartyl protease</keyword>
<feature type="domain" description="Peptidase A1" evidence="7">
    <location>
        <begin position="66"/>
        <end position="413"/>
    </location>
</feature>
<evidence type="ECO:0000256" key="6">
    <source>
        <dbReference type="SAM" id="SignalP"/>
    </source>
</evidence>
<keyword evidence="2" id="KW-0645">Protease</keyword>
<keyword evidence="4" id="KW-0378">Hydrolase</keyword>
<dbReference type="InterPro" id="IPR033121">
    <property type="entry name" value="PEPTIDASE_A1"/>
</dbReference>
<dbReference type="Pfam" id="PF14543">
    <property type="entry name" value="TAXi_N"/>
    <property type="match status" value="1"/>
</dbReference>
<evidence type="ECO:0000313" key="8">
    <source>
        <dbReference type="EMBL" id="KAH7546084.1"/>
    </source>
</evidence>
<dbReference type="GO" id="GO:0004190">
    <property type="term" value="F:aspartic-type endopeptidase activity"/>
    <property type="evidence" value="ECO:0007669"/>
    <property type="project" value="UniProtKB-KW"/>
</dbReference>
<dbReference type="PANTHER" id="PTHR47967:SF14">
    <property type="entry name" value="EUKARYOTIC ASPARTYL PROTEASE FAMILY PROTEIN"/>
    <property type="match status" value="1"/>
</dbReference>
<evidence type="ECO:0000313" key="9">
    <source>
        <dbReference type="Proteomes" id="UP000813462"/>
    </source>
</evidence>
<keyword evidence="6" id="KW-0732">Signal</keyword>
<dbReference type="GO" id="GO:0005576">
    <property type="term" value="C:extracellular region"/>
    <property type="evidence" value="ECO:0007669"/>
    <property type="project" value="TreeGrafter"/>
</dbReference>
<name>A0A978W2A0_ZIZJJ</name>
<dbReference type="InterPro" id="IPR021109">
    <property type="entry name" value="Peptidase_aspartic_dom_sf"/>
</dbReference>
<evidence type="ECO:0000256" key="2">
    <source>
        <dbReference type="ARBA" id="ARBA00022670"/>
    </source>
</evidence>
<feature type="signal peptide" evidence="6">
    <location>
        <begin position="1"/>
        <end position="21"/>
    </location>
</feature>
<dbReference type="Gene3D" id="2.40.70.10">
    <property type="entry name" value="Acid Proteases"/>
    <property type="match status" value="2"/>
</dbReference>
<evidence type="ECO:0000256" key="4">
    <source>
        <dbReference type="ARBA" id="ARBA00022801"/>
    </source>
</evidence>
<feature type="chain" id="PRO_5037884954" description="Peptidase A1 domain-containing protein" evidence="6">
    <location>
        <begin position="22"/>
        <end position="422"/>
    </location>
</feature>